<dbReference type="EMBL" id="AP011177">
    <property type="protein sequence ID" value="BAJ01269.1"/>
    <property type="molecule type" value="Genomic_DNA"/>
</dbReference>
<name>D4ZHX0_SHEVD</name>
<organism evidence="1 2">
    <name type="scientific">Shewanella violacea (strain JCM 10179 / CIP 106290 / LMG 19151 / DSS12)</name>
    <dbReference type="NCBI Taxonomy" id="637905"/>
    <lineage>
        <taxon>Bacteria</taxon>
        <taxon>Pseudomonadati</taxon>
        <taxon>Pseudomonadota</taxon>
        <taxon>Gammaproteobacteria</taxon>
        <taxon>Alteromonadales</taxon>
        <taxon>Shewanellaceae</taxon>
        <taxon>Shewanella</taxon>
    </lineage>
</organism>
<dbReference type="STRING" id="637905.SVI_1298"/>
<protein>
    <submittedName>
        <fullName evidence="1">Uncharacterized protein</fullName>
    </submittedName>
</protein>
<dbReference type="KEGG" id="svo:SVI_1298"/>
<evidence type="ECO:0000313" key="2">
    <source>
        <dbReference type="Proteomes" id="UP000002350"/>
    </source>
</evidence>
<dbReference type="AlphaFoldDB" id="D4ZHX0"/>
<dbReference type="Proteomes" id="UP000002350">
    <property type="component" value="Chromosome"/>
</dbReference>
<evidence type="ECO:0000313" key="1">
    <source>
        <dbReference type="EMBL" id="BAJ01269.1"/>
    </source>
</evidence>
<keyword evidence="2" id="KW-1185">Reference proteome</keyword>
<gene>
    <name evidence="1" type="ordered locus">SVI_1298</name>
</gene>
<sequence>MINLFSDSDSVVILGLRETWRLISPEQDHEVTEPDND</sequence>
<dbReference type="HOGENOM" id="CLU_3348583_0_0_6"/>
<accession>D4ZHX0</accession>
<reference evidence="2" key="1">
    <citation type="journal article" date="2010" name="Mol. Biosyst.">
        <title>Complete genome sequence and comparative analysis of Shewanella violacea, a psychrophilic and piezophilic bacterium from deep sea floor sediments.</title>
        <authorList>
            <person name="Aono E."/>
            <person name="Baba T."/>
            <person name="Ara T."/>
            <person name="Nishi T."/>
            <person name="Nakamichi T."/>
            <person name="Inamoto E."/>
            <person name="Toyonaga H."/>
            <person name="Hasegawa M."/>
            <person name="Takai Y."/>
            <person name="Okumura Y."/>
            <person name="Baba M."/>
            <person name="Tomita M."/>
            <person name="Kato C."/>
            <person name="Oshima T."/>
            <person name="Nakasone K."/>
            <person name="Mori H."/>
        </authorList>
    </citation>
    <scope>NUCLEOTIDE SEQUENCE [LARGE SCALE GENOMIC DNA]</scope>
    <source>
        <strain evidence="2">JCM 10179 / CIP 106290 / LMG 19151 / DSS12</strain>
    </source>
</reference>
<proteinExistence type="predicted"/>